<dbReference type="InterPro" id="IPR003826">
    <property type="entry name" value="AdoMetDC_fam_prok"/>
</dbReference>
<comment type="cofactor">
    <cofactor evidence="1">
        <name>pyruvate</name>
        <dbReference type="ChEBI" id="CHEBI:15361"/>
    </cofactor>
</comment>
<evidence type="ECO:0000259" key="7">
    <source>
        <dbReference type="PROSITE" id="PS50280"/>
    </source>
</evidence>
<proteinExistence type="inferred from homology"/>
<dbReference type="EMBL" id="CAKOGP040002014">
    <property type="protein sequence ID" value="CAJ1959647.1"/>
    <property type="molecule type" value="Genomic_DNA"/>
</dbReference>
<keyword evidence="3 5" id="KW-0808">Transferase</keyword>
<dbReference type="InterPro" id="IPR029063">
    <property type="entry name" value="SAM-dependent_MTases_sf"/>
</dbReference>
<dbReference type="Pfam" id="PF00856">
    <property type="entry name" value="SET"/>
    <property type="match status" value="1"/>
</dbReference>
<evidence type="ECO:0000256" key="2">
    <source>
        <dbReference type="ARBA" id="ARBA00007867"/>
    </source>
</evidence>
<dbReference type="Pfam" id="PF01564">
    <property type="entry name" value="Spermine_synth"/>
    <property type="match status" value="1"/>
</dbReference>
<gene>
    <name evidence="9" type="ORF">CYCCA115_LOCUS18066</name>
</gene>
<organism evidence="9 10">
    <name type="scientific">Cylindrotheca closterium</name>
    <dbReference type="NCBI Taxonomy" id="2856"/>
    <lineage>
        <taxon>Eukaryota</taxon>
        <taxon>Sar</taxon>
        <taxon>Stramenopiles</taxon>
        <taxon>Ochrophyta</taxon>
        <taxon>Bacillariophyta</taxon>
        <taxon>Bacillariophyceae</taxon>
        <taxon>Bacillariophycidae</taxon>
        <taxon>Bacillariales</taxon>
        <taxon>Bacillariaceae</taxon>
        <taxon>Cylindrotheca</taxon>
    </lineage>
</organism>
<dbReference type="InterPro" id="IPR001214">
    <property type="entry name" value="SET_dom"/>
</dbReference>
<dbReference type="GO" id="GO:0008295">
    <property type="term" value="P:spermidine biosynthetic process"/>
    <property type="evidence" value="ECO:0007669"/>
    <property type="project" value="InterPro"/>
</dbReference>
<accession>A0AAD2JL10</accession>
<comment type="similarity">
    <text evidence="2">Belongs to the spermidine/spermine synthase family.</text>
</comment>
<evidence type="ECO:0008006" key="11">
    <source>
        <dbReference type="Google" id="ProtNLM"/>
    </source>
</evidence>
<feature type="chain" id="PRO_5042289996" description="SET domain-containing protein" evidence="6">
    <location>
        <begin position="31"/>
        <end position="1254"/>
    </location>
</feature>
<dbReference type="InterPro" id="IPR046341">
    <property type="entry name" value="SET_dom_sf"/>
</dbReference>
<name>A0AAD2JL10_9STRA</name>
<dbReference type="AlphaFoldDB" id="A0AAD2JL10"/>
<protein>
    <recommendedName>
        <fullName evidence="11">SET domain-containing protein</fullName>
    </recommendedName>
</protein>
<evidence type="ECO:0000256" key="4">
    <source>
        <dbReference type="ARBA" id="ARBA00023115"/>
    </source>
</evidence>
<feature type="domain" description="PABS" evidence="8">
    <location>
        <begin position="430"/>
        <end position="601"/>
    </location>
</feature>
<dbReference type="PANTHER" id="PTHR43317:SF1">
    <property type="entry name" value="THERMOSPERMINE SYNTHASE ACAULIS5"/>
    <property type="match status" value="1"/>
</dbReference>
<dbReference type="Pfam" id="PF02675">
    <property type="entry name" value="AdoMet_dc"/>
    <property type="match status" value="1"/>
</dbReference>
<comment type="caution">
    <text evidence="9">The sequence shown here is derived from an EMBL/GenBank/DDBJ whole genome shotgun (WGS) entry which is preliminary data.</text>
</comment>
<evidence type="ECO:0000259" key="8">
    <source>
        <dbReference type="PROSITE" id="PS51006"/>
    </source>
</evidence>
<evidence type="ECO:0000256" key="6">
    <source>
        <dbReference type="SAM" id="SignalP"/>
    </source>
</evidence>
<dbReference type="PROSITE" id="PS51006">
    <property type="entry name" value="PABS_2"/>
    <property type="match status" value="1"/>
</dbReference>
<dbReference type="SUPFAM" id="SSF82199">
    <property type="entry name" value="SET domain"/>
    <property type="match status" value="1"/>
</dbReference>
<keyword evidence="10" id="KW-1185">Reference proteome</keyword>
<dbReference type="CDD" id="cd10527">
    <property type="entry name" value="SET_LSMT"/>
    <property type="match status" value="1"/>
</dbReference>
<dbReference type="Proteomes" id="UP001295423">
    <property type="component" value="Unassembled WGS sequence"/>
</dbReference>
<evidence type="ECO:0000256" key="3">
    <source>
        <dbReference type="ARBA" id="ARBA00022679"/>
    </source>
</evidence>
<dbReference type="Gene3D" id="3.60.90.10">
    <property type="entry name" value="S-adenosylmethionine decarboxylase"/>
    <property type="match status" value="1"/>
</dbReference>
<feature type="domain" description="SET" evidence="7">
    <location>
        <begin position="60"/>
        <end position="264"/>
    </location>
</feature>
<dbReference type="GO" id="GO:0010487">
    <property type="term" value="F:thermospermine synthase activity"/>
    <property type="evidence" value="ECO:0007669"/>
    <property type="project" value="TreeGrafter"/>
</dbReference>
<feature type="active site" description="Proton acceptor" evidence="5">
    <location>
        <position position="599"/>
    </location>
</feature>
<keyword evidence="4 5" id="KW-0620">Polyamine biosynthesis</keyword>
<evidence type="ECO:0000256" key="5">
    <source>
        <dbReference type="PROSITE-ProRule" id="PRU00354"/>
    </source>
</evidence>
<dbReference type="GO" id="GO:0004014">
    <property type="term" value="F:adenosylmethionine decarboxylase activity"/>
    <property type="evidence" value="ECO:0007669"/>
    <property type="project" value="InterPro"/>
</dbReference>
<dbReference type="Gene3D" id="3.40.50.150">
    <property type="entry name" value="Vaccinia Virus protein VP39"/>
    <property type="match status" value="1"/>
</dbReference>
<dbReference type="Gene3D" id="3.90.1410.10">
    <property type="entry name" value="set domain protein methyltransferase, domain 1"/>
    <property type="match status" value="1"/>
</dbReference>
<keyword evidence="6" id="KW-0732">Signal</keyword>
<sequence>MSLLSLTTRWPLMLSALFWAVSFCPQSIHAATIMDTDSNLEMAVSVLDWIHNAEGGYFNPKQALQKTENSTQSPVGVFAVEDIEEGEVLMTVPWELIIKSHDKNEEGQMCCGTVAAVLKEMKLGEKSKYHPYPAYLKSQPDNDLPSNWSEKAKDLLYEIVGVPQGNDPRTSDFDSIPPEEPIEWLELDFNQKCHGSRRDNMARHAALLVVQRSDDYIMVPGYDFYNHRNGKYHNTEIRWEHESPHVTKASRAIQKGEQIFNSYNFCAECEGRRSHYGAAEILRDYGFVEEYPQRWYYNNLGGTIQFDIDEDEETGEVKIVDWPTRFIPKDEYLRYARVWVRRQLRRQRRIQNLNFHRTKWPKIPEREWQIIWDFHKGNTLALELAREFLDKQYEQVKLESQGGALQCSSPGDAACATNVTAALTYEEGDHHYDLLKYEPDDLDYISPTCDNGEVMMFHDYTHLESLQTNYQPVGFEYNEEMDDVCMDIDNIVQICSCYRPQYHEFVTHYAARFIDTVKRVLFVGGGDSMLLFEALKYPTLEKVVGLELDQTITRKSFKYFQTQPHFDDERVEWWFGDATKSMLLLPEEYWGSFDLVLVDLSETVMSLSVTKELDVFDALALLLNKDGVIVKNELYLEHFSDVFDYTVQILYDSPIICSQVVALGSNKVDFLHDDAKDHEIPNLLYTPLTKDDNRFDLMHDYRKNDARAIGKCDTITPPIDTSKQDTSAGILEIVNAEEVSIAFDDKAKIVKLLQDVATEQGFTVGPSKAYSGNLVVAVLKEGYIAARLWPEHNYIGFDINLWGKTFEIKSLKKALTKAVESSLVSAYKIVVGGMFGSSTWKEDQVKIGPYSKTVTNMNRNCKERETSPDVAPIPKRAIEIALNQTFTLLDSAYDTVTVGVVCGLEGSDCMSFDIADSNPLVTTVFKFQTCDSLESEEKMFQCEKALAEQWQDFVNESNKPFDMLMVDSSAPYEMLQIFNSILDADEVRESVLNTVNVVLAFTAEPKEEKFRKFFLDRYRIQHGDDPVARAVFELTHAGEDVVEIGLVYCGNTLYVYSLEAVEHNIKERLTDVKVELTTINAGLFPYDFDFEPVNFEQKDYDNAPGLKQYAEQHPLGRQNVFQLEANRPDVELKFDGLFKMLKTAIQTAGFDASAGKFEKTQKVGDGGLIVYSSQVANVVLVWDGRTHVDLNFFTFEEGRGEKVNGSVPEKFITGFLRASEKSLKINLRDDQPRGTGRVINFSSDLAPEEEAATS</sequence>
<reference evidence="9" key="1">
    <citation type="submission" date="2023-08" db="EMBL/GenBank/DDBJ databases">
        <authorList>
            <person name="Audoor S."/>
            <person name="Bilcke G."/>
        </authorList>
    </citation>
    <scope>NUCLEOTIDE SEQUENCE</scope>
</reference>
<dbReference type="PANTHER" id="PTHR43317">
    <property type="entry name" value="THERMOSPERMINE SYNTHASE ACAULIS5"/>
    <property type="match status" value="1"/>
</dbReference>
<evidence type="ECO:0000256" key="1">
    <source>
        <dbReference type="ARBA" id="ARBA00001928"/>
    </source>
</evidence>
<dbReference type="PROSITE" id="PS50280">
    <property type="entry name" value="SET"/>
    <property type="match status" value="1"/>
</dbReference>
<evidence type="ECO:0000313" key="10">
    <source>
        <dbReference type="Proteomes" id="UP001295423"/>
    </source>
</evidence>
<feature type="signal peptide" evidence="6">
    <location>
        <begin position="1"/>
        <end position="30"/>
    </location>
</feature>
<dbReference type="SUPFAM" id="SSF53335">
    <property type="entry name" value="S-adenosyl-L-methionine-dependent methyltransferases"/>
    <property type="match status" value="1"/>
</dbReference>
<evidence type="ECO:0000313" key="9">
    <source>
        <dbReference type="EMBL" id="CAJ1959647.1"/>
    </source>
</evidence>
<dbReference type="InterPro" id="IPR030374">
    <property type="entry name" value="PABS"/>
</dbReference>